<dbReference type="NCBIfam" id="TIGR00092">
    <property type="entry name" value="redox-regulated ATPase YchF"/>
    <property type="match status" value="1"/>
</dbReference>
<dbReference type="PROSITE" id="PS51880">
    <property type="entry name" value="TGS"/>
    <property type="match status" value="1"/>
</dbReference>
<feature type="binding site" evidence="6">
    <location>
        <begin position="12"/>
        <end position="17"/>
    </location>
    <ligand>
        <name>ATP</name>
        <dbReference type="ChEBI" id="CHEBI:30616"/>
    </ligand>
</feature>
<dbReference type="STRING" id="34097.SAMN02745150_00543"/>
<evidence type="ECO:0000256" key="5">
    <source>
        <dbReference type="ARBA" id="ARBA00022842"/>
    </source>
</evidence>
<evidence type="ECO:0000256" key="1">
    <source>
        <dbReference type="ARBA" id="ARBA00001946"/>
    </source>
</evidence>
<dbReference type="GO" id="GO:0005524">
    <property type="term" value="F:ATP binding"/>
    <property type="evidence" value="ECO:0007669"/>
    <property type="project" value="UniProtKB-UniRule"/>
</dbReference>
<keyword evidence="10" id="KW-1185">Reference proteome</keyword>
<dbReference type="InterPro" id="IPR023192">
    <property type="entry name" value="TGS-like_dom_sf"/>
</dbReference>
<comment type="function">
    <text evidence="6">ATPase that binds to both the 70S ribosome and the 50S ribosomal subunit in a nucleotide-independent manner.</text>
</comment>
<evidence type="ECO:0000256" key="4">
    <source>
        <dbReference type="ARBA" id="ARBA00022840"/>
    </source>
</evidence>
<dbReference type="EMBL" id="FOKY01000002">
    <property type="protein sequence ID" value="SFB74379.1"/>
    <property type="molecule type" value="Genomic_DNA"/>
</dbReference>
<name>A0A1I1DHD9_BREAD</name>
<keyword evidence="3 6" id="KW-0547">Nucleotide-binding</keyword>
<dbReference type="Gene3D" id="3.10.20.30">
    <property type="match status" value="1"/>
</dbReference>
<dbReference type="InterPro" id="IPR027417">
    <property type="entry name" value="P-loop_NTPase"/>
</dbReference>
<dbReference type="SUPFAM" id="SSF81271">
    <property type="entry name" value="TGS-like"/>
    <property type="match status" value="1"/>
</dbReference>
<dbReference type="PRINTS" id="PR00326">
    <property type="entry name" value="GTP1OBG"/>
</dbReference>
<dbReference type="InterPro" id="IPR012675">
    <property type="entry name" value="Beta-grasp_dom_sf"/>
</dbReference>
<dbReference type="PANTHER" id="PTHR23305">
    <property type="entry name" value="OBG GTPASE FAMILY"/>
    <property type="match status" value="1"/>
</dbReference>
<feature type="domain" description="OBG-type G" evidence="7">
    <location>
        <begin position="3"/>
        <end position="259"/>
    </location>
</feature>
<dbReference type="PANTHER" id="PTHR23305:SF18">
    <property type="entry name" value="OBG-TYPE G DOMAIN-CONTAINING PROTEIN"/>
    <property type="match status" value="1"/>
</dbReference>
<dbReference type="AlphaFoldDB" id="A0A1I1DHD9"/>
<dbReference type="GO" id="GO:0005525">
    <property type="term" value="F:GTP binding"/>
    <property type="evidence" value="ECO:0007669"/>
    <property type="project" value="InterPro"/>
</dbReference>
<sequence>MGFSCGIVGLPNVGKSTLFNALTKSGIASENYPFCTIDPNIGVVEVPDHRLKVLSEISGSKKIIPAVVEFVDIAGLVEGASKGDGLGNQFLSHIRETDAIILMTRLFDDPDIIHVSGTVDPVRDINIILDELALKDLETVLNVKSKQERMAKSGNKSAKELFDLMSYLEEFLTQSKMISQATLTPVQKILTKNYRFLTEKPLLIAANLSEEEVNMPENNPHWHALLEKSQLLNAQVLPLSAQIEQELSELEDHEMMEYLKELGWENSGLNRLIKAGYQLLGLMTYFTTGVQETRAWTIPNGTSAPEAAGVIHTDIQRGFIRAETISFSNLSEIGSWTKAKEKGLLRQEGKEYTMKDGDVVHFLFNI</sequence>
<dbReference type="SUPFAM" id="SSF52540">
    <property type="entry name" value="P-loop containing nucleoside triphosphate hydrolases"/>
    <property type="match status" value="1"/>
</dbReference>
<dbReference type="CDD" id="cd04867">
    <property type="entry name" value="TGS_YchF_OLA1"/>
    <property type="match status" value="1"/>
</dbReference>
<dbReference type="GO" id="GO:0016887">
    <property type="term" value="F:ATP hydrolysis activity"/>
    <property type="evidence" value="ECO:0007669"/>
    <property type="project" value="UniProtKB-UniRule"/>
</dbReference>
<dbReference type="PIRSF" id="PIRSF006641">
    <property type="entry name" value="CHP00092"/>
    <property type="match status" value="1"/>
</dbReference>
<dbReference type="OrthoDB" id="9807318at2"/>
<dbReference type="Pfam" id="PF01926">
    <property type="entry name" value="MMR_HSR1"/>
    <property type="match status" value="1"/>
</dbReference>
<dbReference type="Gene3D" id="1.10.150.300">
    <property type="entry name" value="TGS-like domain"/>
    <property type="match status" value="1"/>
</dbReference>
<keyword evidence="5" id="KW-0460">Magnesium</keyword>
<keyword evidence="2" id="KW-0479">Metal-binding</keyword>
<evidence type="ECO:0000313" key="10">
    <source>
        <dbReference type="Proteomes" id="UP000240042"/>
    </source>
</evidence>
<dbReference type="GO" id="GO:0043023">
    <property type="term" value="F:ribosomal large subunit binding"/>
    <property type="evidence" value="ECO:0007669"/>
    <property type="project" value="UniProtKB-UniRule"/>
</dbReference>
<evidence type="ECO:0000259" key="7">
    <source>
        <dbReference type="PROSITE" id="PS51710"/>
    </source>
</evidence>
<feature type="domain" description="TGS" evidence="8">
    <location>
        <begin position="281"/>
        <end position="364"/>
    </location>
</feature>
<dbReference type="GO" id="GO:0046872">
    <property type="term" value="F:metal ion binding"/>
    <property type="evidence" value="ECO:0007669"/>
    <property type="project" value="UniProtKB-KW"/>
</dbReference>
<dbReference type="RefSeq" id="WP_092318367.1">
    <property type="nucleotide sequence ID" value="NZ_FOKY01000002.1"/>
</dbReference>
<dbReference type="CDD" id="cd01900">
    <property type="entry name" value="YchF"/>
    <property type="match status" value="1"/>
</dbReference>
<comment type="cofactor">
    <cofactor evidence="1">
        <name>Mg(2+)</name>
        <dbReference type="ChEBI" id="CHEBI:18420"/>
    </cofactor>
</comment>
<dbReference type="InterPro" id="IPR031167">
    <property type="entry name" value="G_OBG"/>
</dbReference>
<dbReference type="FunFam" id="1.10.150.300:FF:000001">
    <property type="entry name" value="Ribosome-binding ATPase YchF"/>
    <property type="match status" value="1"/>
</dbReference>
<evidence type="ECO:0000256" key="2">
    <source>
        <dbReference type="ARBA" id="ARBA00022723"/>
    </source>
</evidence>
<reference evidence="10" key="1">
    <citation type="submission" date="2016-10" db="EMBL/GenBank/DDBJ databases">
        <authorList>
            <person name="Varghese N."/>
            <person name="Submissions S."/>
        </authorList>
    </citation>
    <scope>NUCLEOTIDE SEQUENCE [LARGE SCALE GENOMIC DNA]</scope>
    <source>
        <strain evidence="10">ATCC 43811</strain>
    </source>
</reference>
<dbReference type="InterPro" id="IPR012676">
    <property type="entry name" value="TGS-like"/>
</dbReference>
<dbReference type="Proteomes" id="UP000240042">
    <property type="component" value="Unassembled WGS sequence"/>
</dbReference>
<dbReference type="InterPro" id="IPR041706">
    <property type="entry name" value="YchF_N"/>
</dbReference>
<evidence type="ECO:0000256" key="6">
    <source>
        <dbReference type="HAMAP-Rule" id="MF_00944"/>
    </source>
</evidence>
<dbReference type="InterPro" id="IPR006073">
    <property type="entry name" value="GTP-bd"/>
</dbReference>
<dbReference type="Gene3D" id="3.40.50.300">
    <property type="entry name" value="P-loop containing nucleotide triphosphate hydrolases"/>
    <property type="match status" value="1"/>
</dbReference>
<dbReference type="InterPro" id="IPR004095">
    <property type="entry name" value="TGS"/>
</dbReference>
<dbReference type="HAMAP" id="MF_00944">
    <property type="entry name" value="YchF_OLA1_ATPase"/>
    <property type="match status" value="1"/>
</dbReference>
<dbReference type="InterPro" id="IPR004396">
    <property type="entry name" value="ATPase_YchF/OLA1"/>
</dbReference>
<accession>A0A1I1DHD9</accession>
<keyword evidence="4 6" id="KW-0067">ATP-binding</keyword>
<evidence type="ECO:0000259" key="8">
    <source>
        <dbReference type="PROSITE" id="PS51880"/>
    </source>
</evidence>
<comment type="similarity">
    <text evidence="6">Belongs to the TRAFAC class OBG-HflX-like GTPase superfamily. OBG GTPase family. YchF/OLA1 subfamily.</text>
</comment>
<organism evidence="9 10">
    <name type="scientific">Brevinema andersonii</name>
    <dbReference type="NCBI Taxonomy" id="34097"/>
    <lineage>
        <taxon>Bacteria</taxon>
        <taxon>Pseudomonadati</taxon>
        <taxon>Spirochaetota</taxon>
        <taxon>Spirochaetia</taxon>
        <taxon>Brevinematales</taxon>
        <taxon>Brevinemataceae</taxon>
        <taxon>Brevinema</taxon>
    </lineage>
</organism>
<dbReference type="Pfam" id="PF06071">
    <property type="entry name" value="YchF-GTPase_C"/>
    <property type="match status" value="1"/>
</dbReference>
<dbReference type="InterPro" id="IPR013029">
    <property type="entry name" value="YchF_C"/>
</dbReference>
<dbReference type="FunFam" id="3.10.20.30:FF:000001">
    <property type="entry name" value="Ribosome-binding ATPase YchF"/>
    <property type="match status" value="1"/>
</dbReference>
<dbReference type="GO" id="GO:0005737">
    <property type="term" value="C:cytoplasm"/>
    <property type="evidence" value="ECO:0007669"/>
    <property type="project" value="TreeGrafter"/>
</dbReference>
<evidence type="ECO:0000313" key="9">
    <source>
        <dbReference type="EMBL" id="SFB74379.1"/>
    </source>
</evidence>
<dbReference type="PROSITE" id="PS51710">
    <property type="entry name" value="G_OBG"/>
    <property type="match status" value="1"/>
</dbReference>
<protein>
    <recommendedName>
        <fullName evidence="6">Ribosome-binding ATPase YchF</fullName>
    </recommendedName>
</protein>
<gene>
    <name evidence="6" type="primary">ychF</name>
    <name evidence="9" type="ORF">SAMN02745150_00543</name>
</gene>
<evidence type="ECO:0000256" key="3">
    <source>
        <dbReference type="ARBA" id="ARBA00022741"/>
    </source>
</evidence>
<proteinExistence type="inferred from homology"/>